<feature type="region of interest" description="Disordered" evidence="1">
    <location>
        <begin position="72"/>
        <end position="94"/>
    </location>
</feature>
<proteinExistence type="predicted"/>
<reference evidence="2 3" key="1">
    <citation type="submission" date="2017-11" db="EMBL/GenBank/DDBJ databases">
        <title>De novo assembly and phasing of dikaryotic genomes from two isolates of Puccinia coronata f. sp. avenae, the causal agent of oat crown rust.</title>
        <authorList>
            <person name="Miller M.E."/>
            <person name="Zhang Y."/>
            <person name="Omidvar V."/>
            <person name="Sperschneider J."/>
            <person name="Schwessinger B."/>
            <person name="Raley C."/>
            <person name="Palmer J.M."/>
            <person name="Garnica D."/>
            <person name="Upadhyaya N."/>
            <person name="Rathjen J."/>
            <person name="Taylor J.M."/>
            <person name="Park R.F."/>
            <person name="Dodds P.N."/>
            <person name="Hirsch C.D."/>
            <person name="Kianian S.F."/>
            <person name="Figueroa M."/>
        </authorList>
    </citation>
    <scope>NUCLEOTIDE SEQUENCE [LARGE SCALE GENOMIC DNA]</scope>
    <source>
        <strain evidence="2">12SD80</strain>
    </source>
</reference>
<protein>
    <submittedName>
        <fullName evidence="2">Uncharacterized protein</fullName>
    </submittedName>
</protein>
<dbReference type="InterPro" id="IPR011989">
    <property type="entry name" value="ARM-like"/>
</dbReference>
<accession>A0A2N5UND2</accession>
<dbReference type="EMBL" id="PGCI01000117">
    <property type="protein sequence ID" value="PLW39284.1"/>
    <property type="molecule type" value="Genomic_DNA"/>
</dbReference>
<dbReference type="AlphaFoldDB" id="A0A2N5UND2"/>
<evidence type="ECO:0000313" key="2">
    <source>
        <dbReference type="EMBL" id="PLW39284.1"/>
    </source>
</evidence>
<organism evidence="2 3">
    <name type="scientific">Puccinia coronata f. sp. avenae</name>
    <dbReference type="NCBI Taxonomy" id="200324"/>
    <lineage>
        <taxon>Eukaryota</taxon>
        <taxon>Fungi</taxon>
        <taxon>Dikarya</taxon>
        <taxon>Basidiomycota</taxon>
        <taxon>Pucciniomycotina</taxon>
        <taxon>Pucciniomycetes</taxon>
        <taxon>Pucciniales</taxon>
        <taxon>Pucciniaceae</taxon>
        <taxon>Puccinia</taxon>
    </lineage>
</organism>
<gene>
    <name evidence="2" type="ORF">PCASD_05372</name>
</gene>
<evidence type="ECO:0000256" key="1">
    <source>
        <dbReference type="SAM" id="MobiDB-lite"/>
    </source>
</evidence>
<sequence length="124" mass="13600">MSRLTCSSADQDVKKCYQDLITHAANLFESDFGNLLPVITQRLDNEITKCRTLQVVTQIFLCPHQSPTFAQSADIPPRAAHPAPTGPYASCLPKQPDDLGARKKALTAVLALNTRTSTSEQFKI</sequence>
<evidence type="ECO:0000313" key="3">
    <source>
        <dbReference type="Proteomes" id="UP000235392"/>
    </source>
</evidence>
<dbReference type="Proteomes" id="UP000235392">
    <property type="component" value="Unassembled WGS sequence"/>
</dbReference>
<name>A0A2N5UND2_9BASI</name>
<dbReference type="Gene3D" id="1.25.10.10">
    <property type="entry name" value="Leucine-rich Repeat Variant"/>
    <property type="match status" value="1"/>
</dbReference>
<comment type="caution">
    <text evidence="2">The sequence shown here is derived from an EMBL/GenBank/DDBJ whole genome shotgun (WGS) entry which is preliminary data.</text>
</comment>